<proteinExistence type="predicted"/>
<name>A0A6A4NU67_LUPAL</name>
<evidence type="ECO:0000313" key="2">
    <source>
        <dbReference type="Proteomes" id="UP000447434"/>
    </source>
</evidence>
<evidence type="ECO:0000313" key="1">
    <source>
        <dbReference type="EMBL" id="KAE9591264.1"/>
    </source>
</evidence>
<sequence length="110" mass="12628">MVPMIYLITLVDALRFTLNLHMQVLFNFTISCSRSLFQLIESFIQHVNFILLAFSDKALRLIHIYLFFLILHSRKLTLHQEGTNSNFFPATNAMIPLTVSKRATGANISI</sequence>
<protein>
    <submittedName>
        <fullName evidence="1">Uncharacterized protein</fullName>
    </submittedName>
</protein>
<accession>A0A6A4NU67</accession>
<gene>
    <name evidence="1" type="ORF">Lalb_Chr20g0116661</name>
</gene>
<dbReference type="Proteomes" id="UP000447434">
    <property type="component" value="Chromosome 20"/>
</dbReference>
<dbReference type="EMBL" id="WOCE01000020">
    <property type="protein sequence ID" value="KAE9591264.1"/>
    <property type="molecule type" value="Genomic_DNA"/>
</dbReference>
<reference evidence="2" key="1">
    <citation type="journal article" date="2020" name="Nat. Commun.">
        <title>Genome sequence of the cluster root forming white lupin.</title>
        <authorList>
            <person name="Hufnagel B."/>
            <person name="Marques A."/>
            <person name="Soriano A."/>
            <person name="Marques L."/>
            <person name="Divol F."/>
            <person name="Doumas P."/>
            <person name="Sallet E."/>
            <person name="Mancinotti D."/>
            <person name="Carrere S."/>
            <person name="Marande W."/>
            <person name="Arribat S."/>
            <person name="Keller J."/>
            <person name="Huneau C."/>
            <person name="Blein T."/>
            <person name="Aime D."/>
            <person name="Laguerre M."/>
            <person name="Taylor J."/>
            <person name="Schubert V."/>
            <person name="Nelson M."/>
            <person name="Geu-Flores F."/>
            <person name="Crespi M."/>
            <person name="Gallardo-Guerrero K."/>
            <person name="Delaux P.-M."/>
            <person name="Salse J."/>
            <person name="Berges H."/>
            <person name="Guyot R."/>
            <person name="Gouzy J."/>
            <person name="Peret B."/>
        </authorList>
    </citation>
    <scope>NUCLEOTIDE SEQUENCE [LARGE SCALE GENOMIC DNA]</scope>
    <source>
        <strain evidence="2">cv. Amiga</strain>
    </source>
</reference>
<comment type="caution">
    <text evidence="1">The sequence shown here is derived from an EMBL/GenBank/DDBJ whole genome shotgun (WGS) entry which is preliminary data.</text>
</comment>
<keyword evidence="2" id="KW-1185">Reference proteome</keyword>
<organism evidence="1 2">
    <name type="scientific">Lupinus albus</name>
    <name type="common">White lupine</name>
    <name type="synonym">Lupinus termis</name>
    <dbReference type="NCBI Taxonomy" id="3870"/>
    <lineage>
        <taxon>Eukaryota</taxon>
        <taxon>Viridiplantae</taxon>
        <taxon>Streptophyta</taxon>
        <taxon>Embryophyta</taxon>
        <taxon>Tracheophyta</taxon>
        <taxon>Spermatophyta</taxon>
        <taxon>Magnoliopsida</taxon>
        <taxon>eudicotyledons</taxon>
        <taxon>Gunneridae</taxon>
        <taxon>Pentapetalae</taxon>
        <taxon>rosids</taxon>
        <taxon>fabids</taxon>
        <taxon>Fabales</taxon>
        <taxon>Fabaceae</taxon>
        <taxon>Papilionoideae</taxon>
        <taxon>50 kb inversion clade</taxon>
        <taxon>genistoids sensu lato</taxon>
        <taxon>core genistoids</taxon>
        <taxon>Genisteae</taxon>
        <taxon>Lupinus</taxon>
    </lineage>
</organism>
<dbReference type="AlphaFoldDB" id="A0A6A4NU67"/>